<dbReference type="FunFam" id="1.20.1540.10:FF:000008">
    <property type="entry name" value="RHOMBOID-like protein 13"/>
    <property type="match status" value="1"/>
</dbReference>
<keyword evidence="11 14" id="KW-0333">Golgi apparatus</keyword>
<dbReference type="GO" id="GO:0015031">
    <property type="term" value="P:protein transport"/>
    <property type="evidence" value="ECO:0007669"/>
    <property type="project" value="UniProtKB-KW"/>
</dbReference>
<dbReference type="Pfam" id="PF20653">
    <property type="entry name" value="COG6_C"/>
    <property type="match status" value="3"/>
</dbReference>
<evidence type="ECO:0000256" key="13">
    <source>
        <dbReference type="ARBA" id="ARBA00031348"/>
    </source>
</evidence>
<evidence type="ECO:0000313" key="22">
    <source>
        <dbReference type="Proteomes" id="UP000050794"/>
    </source>
</evidence>
<evidence type="ECO:0000256" key="14">
    <source>
        <dbReference type="RuleBase" id="RU365075"/>
    </source>
</evidence>
<comment type="function">
    <text evidence="1 14">Required for normal Golgi function.</text>
</comment>
<evidence type="ECO:0000256" key="3">
    <source>
        <dbReference type="ARBA" id="ARBA00004395"/>
    </source>
</evidence>
<evidence type="ECO:0000256" key="11">
    <source>
        <dbReference type="ARBA" id="ARBA00023034"/>
    </source>
</evidence>
<evidence type="ECO:0000256" key="8">
    <source>
        <dbReference type="ARBA" id="ARBA00022692"/>
    </source>
</evidence>
<evidence type="ECO:0000256" key="12">
    <source>
        <dbReference type="ARBA" id="ARBA00023136"/>
    </source>
</evidence>
<keyword evidence="8 17" id="KW-0812">Transmembrane</keyword>
<feature type="region of interest" description="Disordered" evidence="16">
    <location>
        <begin position="900"/>
        <end position="937"/>
    </location>
</feature>
<dbReference type="PANTHER" id="PTHR21506:SF0">
    <property type="entry name" value="CONSERVED OLIGOMERIC GOLGI COMPLEX SUBUNIT 6"/>
    <property type="match status" value="1"/>
</dbReference>
<keyword evidence="7 14" id="KW-0813">Transport</keyword>
<dbReference type="GO" id="GO:0004252">
    <property type="term" value="F:serine-type endopeptidase activity"/>
    <property type="evidence" value="ECO:0007669"/>
    <property type="project" value="InterPro"/>
</dbReference>
<evidence type="ECO:0000259" key="20">
    <source>
        <dbReference type="Pfam" id="PF20653"/>
    </source>
</evidence>
<comment type="similarity">
    <text evidence="4 14">Belongs to the COG6 family.</text>
</comment>
<feature type="domain" description="Conserved Oligomeric Golgi complex subunit 6 C-terminal" evidence="20">
    <location>
        <begin position="187"/>
        <end position="334"/>
    </location>
</feature>
<feature type="transmembrane region" description="Helical" evidence="17">
    <location>
        <begin position="634"/>
        <end position="654"/>
    </location>
</feature>
<evidence type="ECO:0000256" key="4">
    <source>
        <dbReference type="ARBA" id="ARBA00011023"/>
    </source>
</evidence>
<feature type="domain" description="Peptidase S54 rhomboid" evidence="18">
    <location>
        <begin position="672"/>
        <end position="818"/>
    </location>
</feature>
<dbReference type="WBParaSite" id="TCNE_0001267301-mRNA-1">
    <property type="protein sequence ID" value="TCNE_0001267301-mRNA-1"/>
    <property type="gene ID" value="TCNE_0001267301"/>
</dbReference>
<comment type="subcellular location">
    <subcellularLocation>
        <location evidence="3 14">Golgi apparatus membrane</location>
        <topology evidence="3 14">Peripheral membrane protein</topology>
    </subcellularLocation>
    <subcellularLocation>
        <location evidence="2">Membrane</location>
        <topology evidence="2">Multi-pass membrane protein</topology>
    </subcellularLocation>
</comment>
<evidence type="ECO:0000256" key="1">
    <source>
        <dbReference type="ARBA" id="ARBA00003627"/>
    </source>
</evidence>
<comment type="subunit">
    <text evidence="5">Component of the conserved oligomeric Golgi complex which is composed of eight different subunits and is required for normal Golgi morphology and localization.</text>
</comment>
<keyword evidence="15" id="KW-0175">Coiled coil</keyword>
<keyword evidence="9 14" id="KW-0653">Protein transport</keyword>
<feature type="domain" description="Conserved Oligomeric Golgi complex subunit 6 C-terminal" evidence="20">
    <location>
        <begin position="352"/>
        <end position="524"/>
    </location>
</feature>
<protein>
    <recommendedName>
        <fullName evidence="6 14">Conserved oligomeric Golgi complex subunit 6</fullName>
        <shortName evidence="14">COG complex subunit 6</shortName>
    </recommendedName>
    <alternativeName>
        <fullName evidence="13 14">Component of oligomeric Golgi complex 6</fullName>
    </alternativeName>
</protein>
<dbReference type="InterPro" id="IPR048369">
    <property type="entry name" value="COG6_C"/>
</dbReference>
<proteinExistence type="inferred from homology"/>
<dbReference type="SUPFAM" id="SSF144091">
    <property type="entry name" value="Rhomboid-like"/>
    <property type="match status" value="1"/>
</dbReference>
<feature type="domain" description="Conserved oligomeric complex COG6 N-terminal" evidence="19">
    <location>
        <begin position="53"/>
        <end position="150"/>
    </location>
</feature>
<reference evidence="21 22" key="2">
    <citation type="submission" date="2018-11" db="EMBL/GenBank/DDBJ databases">
        <authorList>
            <consortium name="Pathogen Informatics"/>
        </authorList>
    </citation>
    <scope>NUCLEOTIDE SEQUENCE [LARGE SCALE GENOMIC DNA]</scope>
</reference>
<organism evidence="22 23">
    <name type="scientific">Toxocara canis</name>
    <name type="common">Canine roundworm</name>
    <dbReference type="NCBI Taxonomy" id="6265"/>
    <lineage>
        <taxon>Eukaryota</taxon>
        <taxon>Metazoa</taxon>
        <taxon>Ecdysozoa</taxon>
        <taxon>Nematoda</taxon>
        <taxon>Chromadorea</taxon>
        <taxon>Rhabditida</taxon>
        <taxon>Spirurina</taxon>
        <taxon>Ascaridomorpha</taxon>
        <taxon>Ascaridoidea</taxon>
        <taxon>Toxocaridae</taxon>
        <taxon>Toxocara</taxon>
    </lineage>
</organism>
<evidence type="ECO:0000256" key="17">
    <source>
        <dbReference type="SAM" id="Phobius"/>
    </source>
</evidence>
<dbReference type="EMBL" id="UYWY01021374">
    <property type="protein sequence ID" value="VDM43994.1"/>
    <property type="molecule type" value="Genomic_DNA"/>
</dbReference>
<evidence type="ECO:0000256" key="15">
    <source>
        <dbReference type="SAM" id="Coils"/>
    </source>
</evidence>
<evidence type="ECO:0000256" key="7">
    <source>
        <dbReference type="ARBA" id="ARBA00022448"/>
    </source>
</evidence>
<evidence type="ECO:0000256" key="2">
    <source>
        <dbReference type="ARBA" id="ARBA00004141"/>
    </source>
</evidence>
<dbReference type="Gene3D" id="1.20.1540.10">
    <property type="entry name" value="Rhomboid-like"/>
    <property type="match status" value="1"/>
</dbReference>
<gene>
    <name evidence="21" type="ORF">TCNE_LOCUS12673</name>
</gene>
<name>A0A183UW03_TOXCA</name>
<dbReference type="InterPro" id="IPR035952">
    <property type="entry name" value="Rhomboid-like_sf"/>
</dbReference>
<evidence type="ECO:0000256" key="10">
    <source>
        <dbReference type="ARBA" id="ARBA00022989"/>
    </source>
</evidence>
<evidence type="ECO:0000256" key="5">
    <source>
        <dbReference type="ARBA" id="ARBA00011166"/>
    </source>
</evidence>
<dbReference type="GO" id="GO:0006891">
    <property type="term" value="P:intra-Golgi vesicle-mediated transport"/>
    <property type="evidence" value="ECO:0007669"/>
    <property type="project" value="UniProtKB-UniRule"/>
</dbReference>
<keyword evidence="10 17" id="KW-1133">Transmembrane helix</keyword>
<evidence type="ECO:0000259" key="18">
    <source>
        <dbReference type="Pfam" id="PF01694"/>
    </source>
</evidence>
<dbReference type="SMART" id="SM01087">
    <property type="entry name" value="COG6"/>
    <property type="match status" value="1"/>
</dbReference>
<feature type="compositionally biased region" description="Basic and acidic residues" evidence="16">
    <location>
        <begin position="903"/>
        <end position="914"/>
    </location>
</feature>
<dbReference type="GO" id="GO:0000139">
    <property type="term" value="C:Golgi membrane"/>
    <property type="evidence" value="ECO:0007669"/>
    <property type="project" value="UniProtKB-SubCell"/>
</dbReference>
<evidence type="ECO:0000256" key="16">
    <source>
        <dbReference type="SAM" id="MobiDB-lite"/>
    </source>
</evidence>
<dbReference type="GO" id="GO:0017119">
    <property type="term" value="C:Golgi transport complex"/>
    <property type="evidence" value="ECO:0007669"/>
    <property type="project" value="UniProtKB-UniRule"/>
</dbReference>
<dbReference type="Pfam" id="PF01694">
    <property type="entry name" value="Rhomboid"/>
    <property type="match status" value="1"/>
</dbReference>
<dbReference type="InterPro" id="IPR048368">
    <property type="entry name" value="COG6_N"/>
</dbReference>
<dbReference type="InterPro" id="IPR022764">
    <property type="entry name" value="Peptidase_S54_rhomboid_dom"/>
</dbReference>
<keyword evidence="12 14" id="KW-0472">Membrane</keyword>
<evidence type="ECO:0000313" key="21">
    <source>
        <dbReference type="EMBL" id="VDM43994.1"/>
    </source>
</evidence>
<evidence type="ECO:0000313" key="23">
    <source>
        <dbReference type="WBParaSite" id="TCNE_0001267301-mRNA-1"/>
    </source>
</evidence>
<reference evidence="23" key="1">
    <citation type="submission" date="2016-06" db="UniProtKB">
        <authorList>
            <consortium name="WormBaseParasite"/>
        </authorList>
    </citation>
    <scope>IDENTIFICATION</scope>
</reference>
<feature type="coiled-coil region" evidence="15">
    <location>
        <begin position="182"/>
        <end position="209"/>
    </location>
</feature>
<evidence type="ECO:0000259" key="19">
    <source>
        <dbReference type="Pfam" id="PF06419"/>
    </source>
</evidence>
<dbReference type="Proteomes" id="UP000050794">
    <property type="component" value="Unassembled WGS sequence"/>
</dbReference>
<evidence type="ECO:0000256" key="9">
    <source>
        <dbReference type="ARBA" id="ARBA00022927"/>
    </source>
</evidence>
<accession>A0A183UW03</accession>
<feature type="domain" description="Conserved Oligomeric Golgi complex subunit 6 C-terminal" evidence="20">
    <location>
        <begin position="525"/>
        <end position="601"/>
    </location>
</feature>
<dbReference type="InterPro" id="IPR010490">
    <property type="entry name" value="COG6"/>
</dbReference>
<keyword evidence="22" id="KW-1185">Reference proteome</keyword>
<feature type="transmembrane region" description="Helical" evidence="17">
    <location>
        <begin position="713"/>
        <end position="734"/>
    </location>
</feature>
<sequence>MSIKPQGRASTGSDASNPIKKKIDALVSSKLHNDQDFIKMMDYVAPMVGEIDIHTEHRLMEQLEDREVEANREYLEAFGKNFVALVRSLKAVCDDMADKIQSNKSRTQDLLTKTAALQDEKKTLERKQVVINEFLEKYSLTAEEEAALQGSAVDGTVDSKFFAALQHVKQIHEECKQLLRANGEHLAALEVLEEMARKLEQAYEVLYRSIQRECRLLNVDFLELRGVLVQSIAAMQDREVLFKYALEEYVTARRNHIVRAYIDALTRGGLQAAEAHQNRSNFCHMTLSGERFQNIVRDQCNLVTSAPDHWYIGDMLAWIHQGMASERELLQTFLKLCRPEGACLRFPCFNNVRVEQALLTESNSVVLYRLSCLFAFYGETMAPSLSEDAALLQTINELKELTLNMFFSGLNSSVQRLLGRMGTPDYDLLPVQAVHQILLLLRDVLESHDGAVAAVADKKENFLKANIIFAAVLDPLNQAVQLSATQLSSPLDIAVYTLNCLSTINSVIILYQYTDTRLEMIKAQGALSEIVGMEASRISNAMALFDSFLSNPDSYRLNQCAKISSVRIRDSVQQRTVENLVAAYSVIYQKLVDPSNKYSDLSLKTVEQQRRRQQNFGVYLLAYHLLQNDYIPPVTLAAILFQMAVFLGFVPPLGPWKTREMCLLPSRIIHHREWIRMLASVVMHGDDMHLYYNMISLLWKGRRLERRLGSWRFLLVLLVFAVATSGGIVALSVLADDVLHFHGLRLAHQCAIGFSGVLFALKVLHTTYFPYEDALLLGWMPIPSRYACWAELVLIQLLAPEASFVGHLSGILVGLLYTHGPLKYFVDLLESLMPLSFGLPGEVTSSRYGGFFRRTSTSARGGTFRNWGSGTTGFSSSGRPTYGWRTNGGRDYDVYTGGLSEEEQMRRAMDESLRSRTRANTPNAPPYPDNDDSYLWR</sequence>
<dbReference type="AlphaFoldDB" id="A0A183UW03"/>
<dbReference type="Pfam" id="PF06419">
    <property type="entry name" value="COG6_N"/>
    <property type="match status" value="1"/>
</dbReference>
<evidence type="ECO:0000256" key="6">
    <source>
        <dbReference type="ARBA" id="ARBA00020973"/>
    </source>
</evidence>
<dbReference type="PANTHER" id="PTHR21506">
    <property type="entry name" value="COMPONENT OF OLIGOMERIC GOLGI COMPLEX 6"/>
    <property type="match status" value="1"/>
</dbReference>